<gene>
    <name evidence="2" type="ORF">B0A81_21130</name>
</gene>
<dbReference type="EMBL" id="MUHD01000055">
    <property type="protein sequence ID" value="OXA99774.1"/>
    <property type="molecule type" value="Genomic_DNA"/>
</dbReference>
<organism evidence="2 3">
    <name type="scientific">Flavobacterium plurextorum</name>
    <dbReference type="NCBI Taxonomy" id="1114867"/>
    <lineage>
        <taxon>Bacteria</taxon>
        <taxon>Pseudomonadati</taxon>
        <taxon>Bacteroidota</taxon>
        <taxon>Flavobacteriia</taxon>
        <taxon>Flavobacteriales</taxon>
        <taxon>Flavobacteriaceae</taxon>
        <taxon>Flavobacterium</taxon>
    </lineage>
</organism>
<evidence type="ECO:0000313" key="2">
    <source>
        <dbReference type="EMBL" id="OXA99774.1"/>
    </source>
</evidence>
<evidence type="ECO:0000256" key="1">
    <source>
        <dbReference type="SAM" id="Phobius"/>
    </source>
</evidence>
<dbReference type="RefSeq" id="WP_089059858.1">
    <property type="nucleotide sequence ID" value="NZ_MUHD01000055.1"/>
</dbReference>
<dbReference type="Proteomes" id="UP000198381">
    <property type="component" value="Unassembled WGS sequence"/>
</dbReference>
<sequence>MDSIKKKYIINNLKWPISHFGYISNYFILFFPYILIYSGLEEFNEDKSALLLIIIGIFFFIYIIYRIESERKFKELSFNKDLSTSEIGKLLELKSGWKLIANSSTSGIIKFNTSTSFLDQGQTVTIIRIKKEKILINTQPNGRAVFTFFKDILNYNQIKKILAQ</sequence>
<proteinExistence type="predicted"/>
<accession>A0ABX4CNL2</accession>
<protein>
    <submittedName>
        <fullName evidence="2">Uncharacterized protein</fullName>
    </submittedName>
</protein>
<evidence type="ECO:0000313" key="3">
    <source>
        <dbReference type="Proteomes" id="UP000198381"/>
    </source>
</evidence>
<comment type="caution">
    <text evidence="2">The sequence shown here is derived from an EMBL/GenBank/DDBJ whole genome shotgun (WGS) entry which is preliminary data.</text>
</comment>
<keyword evidence="1" id="KW-0812">Transmembrane</keyword>
<keyword evidence="1" id="KW-0472">Membrane</keyword>
<feature type="transmembrane region" description="Helical" evidence="1">
    <location>
        <begin position="20"/>
        <end position="37"/>
    </location>
</feature>
<keyword evidence="1" id="KW-1133">Transmembrane helix</keyword>
<name>A0ABX4CNL2_9FLAO</name>
<feature type="transmembrane region" description="Helical" evidence="1">
    <location>
        <begin position="49"/>
        <end position="65"/>
    </location>
</feature>
<reference evidence="2 3" key="1">
    <citation type="submission" date="2016-11" db="EMBL/GenBank/DDBJ databases">
        <title>Whole genomes of Flavobacteriaceae.</title>
        <authorList>
            <person name="Stine C."/>
            <person name="Li C."/>
            <person name="Tadesse D."/>
        </authorList>
    </citation>
    <scope>NUCLEOTIDE SEQUENCE [LARGE SCALE GENOMIC DNA]</scope>
    <source>
        <strain evidence="2 3">CCUG 60112</strain>
    </source>
</reference>
<keyword evidence="3" id="KW-1185">Reference proteome</keyword>